<accession>A0A2T3AUB7</accession>
<evidence type="ECO:0000256" key="1">
    <source>
        <dbReference type="SAM" id="Phobius"/>
    </source>
</evidence>
<protein>
    <submittedName>
        <fullName evidence="2">Uncharacterized protein</fullName>
    </submittedName>
</protein>
<keyword evidence="3" id="KW-1185">Reference proteome</keyword>
<proteinExistence type="predicted"/>
<organism evidence="2 3">
    <name type="scientific">Amorphotheca resinae ATCC 22711</name>
    <dbReference type="NCBI Taxonomy" id="857342"/>
    <lineage>
        <taxon>Eukaryota</taxon>
        <taxon>Fungi</taxon>
        <taxon>Dikarya</taxon>
        <taxon>Ascomycota</taxon>
        <taxon>Pezizomycotina</taxon>
        <taxon>Leotiomycetes</taxon>
        <taxon>Helotiales</taxon>
        <taxon>Amorphothecaceae</taxon>
        <taxon>Amorphotheca</taxon>
    </lineage>
</organism>
<keyword evidence="1" id="KW-0472">Membrane</keyword>
<dbReference type="InParanoid" id="A0A2T3AUB7"/>
<evidence type="ECO:0000313" key="3">
    <source>
        <dbReference type="Proteomes" id="UP000241818"/>
    </source>
</evidence>
<dbReference type="Proteomes" id="UP000241818">
    <property type="component" value="Unassembled WGS sequence"/>
</dbReference>
<feature type="transmembrane region" description="Helical" evidence="1">
    <location>
        <begin position="89"/>
        <end position="108"/>
    </location>
</feature>
<dbReference type="GeneID" id="36575006"/>
<name>A0A2T3AUB7_AMORE</name>
<keyword evidence="1" id="KW-0812">Transmembrane</keyword>
<reference evidence="2 3" key="1">
    <citation type="journal article" date="2018" name="New Phytol.">
        <title>Comparative genomics and transcriptomics depict ericoid mycorrhizal fungi as versatile saprotrophs and plant mutualists.</title>
        <authorList>
            <person name="Martino E."/>
            <person name="Morin E."/>
            <person name="Grelet G.A."/>
            <person name="Kuo A."/>
            <person name="Kohler A."/>
            <person name="Daghino S."/>
            <person name="Barry K.W."/>
            <person name="Cichocki N."/>
            <person name="Clum A."/>
            <person name="Dockter R.B."/>
            <person name="Hainaut M."/>
            <person name="Kuo R.C."/>
            <person name="LaButti K."/>
            <person name="Lindahl B.D."/>
            <person name="Lindquist E.A."/>
            <person name="Lipzen A."/>
            <person name="Khouja H.R."/>
            <person name="Magnuson J."/>
            <person name="Murat C."/>
            <person name="Ohm R.A."/>
            <person name="Singer S.W."/>
            <person name="Spatafora J.W."/>
            <person name="Wang M."/>
            <person name="Veneault-Fourrey C."/>
            <person name="Henrissat B."/>
            <person name="Grigoriev I.V."/>
            <person name="Martin F.M."/>
            <person name="Perotto S."/>
        </authorList>
    </citation>
    <scope>NUCLEOTIDE SEQUENCE [LARGE SCALE GENOMIC DNA]</scope>
    <source>
        <strain evidence="2 3">ATCC 22711</strain>
    </source>
</reference>
<keyword evidence="1" id="KW-1133">Transmembrane helix</keyword>
<sequence length="338" mass="39746">MVSLVHRRNDCRNNHHHVDQNCNILPVNSGRALRSERGPLQMPERPAWEIEWHARTIERIKDWIKPILSVPFQICHTVFHASIKIHASAVLKAITVFAIAIFLLLAGGQNIGIPVRQNILHLLTRWRFSVYGSYLHEPSTVHRQSLIVYGRRTLIFDIPQPNEQATQPHCFRQSDNYSWSPVDHLPAVYSIDNSPLLDPRLCFQWAFGLFLLGNRWEQRFGRNWRVLYRKKKQRTTKRRYKKLVGHECIEQEGAIVTREGQGQQATDEVQLEEILEVWREPDFQGSIFHDKMDRRRTMASSVQQAKKARKGLTLVNPPKATKPWKRRRFRDSEFLDWD</sequence>
<gene>
    <name evidence="2" type="ORF">M430DRAFT_36431</name>
</gene>
<dbReference type="AlphaFoldDB" id="A0A2T3AUB7"/>
<dbReference type="RefSeq" id="XP_024718221.1">
    <property type="nucleotide sequence ID" value="XM_024866925.1"/>
</dbReference>
<dbReference type="EMBL" id="KZ679015">
    <property type="protein sequence ID" value="PSS12223.1"/>
    <property type="molecule type" value="Genomic_DNA"/>
</dbReference>
<evidence type="ECO:0000313" key="2">
    <source>
        <dbReference type="EMBL" id="PSS12223.1"/>
    </source>
</evidence>